<evidence type="ECO:0000256" key="2">
    <source>
        <dbReference type="SAM" id="Phobius"/>
    </source>
</evidence>
<dbReference type="InterPro" id="IPR012551">
    <property type="entry name" value="DUF1707_SHOCT-like"/>
</dbReference>
<accession>A0ABX8ER62</accession>
<keyword evidence="2" id="KW-1133">Transmembrane helix</keyword>
<reference evidence="4 5" key="1">
    <citation type="submission" date="2021-05" db="EMBL/GenBank/DDBJ databases">
        <title>Complete genome of Nocardioides aquaticus KCTC 9944T isolated from meromictic and hypersaline Ekho Lake, Antarctica.</title>
        <authorList>
            <person name="Hwang K."/>
            <person name="Kim K.M."/>
            <person name="Choe H."/>
        </authorList>
    </citation>
    <scope>NUCLEOTIDE SEQUENCE [LARGE SCALE GENOMIC DNA]</scope>
    <source>
        <strain evidence="4 5">KCTC 9944</strain>
    </source>
</reference>
<gene>
    <name evidence="4" type="ORF">ENKNEFLB_04402</name>
</gene>
<evidence type="ECO:0000313" key="5">
    <source>
        <dbReference type="Proteomes" id="UP000679307"/>
    </source>
</evidence>
<dbReference type="RefSeq" id="WP_214057265.1">
    <property type="nucleotide sequence ID" value="NZ_CP075371.1"/>
</dbReference>
<feature type="region of interest" description="Disordered" evidence="1">
    <location>
        <begin position="1"/>
        <end position="21"/>
    </location>
</feature>
<proteinExistence type="predicted"/>
<dbReference type="PANTHER" id="PTHR40763:SF4">
    <property type="entry name" value="DUF1707 DOMAIN-CONTAINING PROTEIN"/>
    <property type="match status" value="1"/>
</dbReference>
<evidence type="ECO:0000256" key="1">
    <source>
        <dbReference type="SAM" id="MobiDB-lite"/>
    </source>
</evidence>
<evidence type="ECO:0000259" key="3">
    <source>
        <dbReference type="Pfam" id="PF08044"/>
    </source>
</evidence>
<name>A0ABX8ER62_9ACTN</name>
<feature type="transmembrane region" description="Helical" evidence="2">
    <location>
        <begin position="94"/>
        <end position="125"/>
    </location>
</feature>
<dbReference type="Proteomes" id="UP000679307">
    <property type="component" value="Chromosome"/>
</dbReference>
<evidence type="ECO:0000313" key="4">
    <source>
        <dbReference type="EMBL" id="QVT81983.1"/>
    </source>
</evidence>
<dbReference type="PANTHER" id="PTHR40763">
    <property type="entry name" value="MEMBRANE PROTEIN-RELATED"/>
    <property type="match status" value="1"/>
</dbReference>
<keyword evidence="5" id="KW-1185">Reference proteome</keyword>
<dbReference type="Pfam" id="PF08044">
    <property type="entry name" value="DUF1707"/>
    <property type="match status" value="1"/>
</dbReference>
<keyword evidence="2" id="KW-0472">Membrane</keyword>
<protein>
    <recommendedName>
        <fullName evidence="3">DUF1707 domain-containing protein</fullName>
    </recommendedName>
</protein>
<feature type="domain" description="DUF1707" evidence="3">
    <location>
        <begin position="14"/>
        <end position="66"/>
    </location>
</feature>
<organism evidence="4 5">
    <name type="scientific">Nocardioides aquaticus</name>
    <dbReference type="NCBI Taxonomy" id="160826"/>
    <lineage>
        <taxon>Bacteria</taxon>
        <taxon>Bacillati</taxon>
        <taxon>Actinomycetota</taxon>
        <taxon>Actinomycetes</taxon>
        <taxon>Propionibacteriales</taxon>
        <taxon>Nocardioidaceae</taxon>
        <taxon>Nocardioides</taxon>
    </lineage>
</organism>
<sequence length="142" mass="15513">MSRPADRPQHPSRLRVGDQEREQAAAALGEHYAHGRLSHGEHADRLDAAWSARTRADLDLLFHDLPVAGFRPTPPPATVARGAGRPSRSGPNPWLLVLAVVAAVVVLSEVPVLLVLLLVVAFVVVKRHRRRGRQVAGPPLWH</sequence>
<dbReference type="EMBL" id="CP075371">
    <property type="protein sequence ID" value="QVT81983.1"/>
    <property type="molecule type" value="Genomic_DNA"/>
</dbReference>
<keyword evidence="2" id="KW-0812">Transmembrane</keyword>